<keyword evidence="2" id="KW-1185">Reference proteome</keyword>
<dbReference type="AlphaFoldDB" id="A0AAN8X3V6"/>
<proteinExistence type="predicted"/>
<sequence length="100" mass="11464">MHVRTHTYIHTKKNLQNKSTTTYIYFLRPWFNRWRAKVLPTQAEGVEAPTQRICINQSPTCQLQPPPPPTLQSPTLLPPPQVFINLTINQSTVTGREPST</sequence>
<comment type="caution">
    <text evidence="1">The sequence shown here is derived from an EMBL/GenBank/DDBJ whole genome shotgun (WGS) entry which is preliminary data.</text>
</comment>
<name>A0AAN8X3V6_HALRR</name>
<organism evidence="1 2">
    <name type="scientific">Halocaridina rubra</name>
    <name type="common">Hawaiian red shrimp</name>
    <dbReference type="NCBI Taxonomy" id="373956"/>
    <lineage>
        <taxon>Eukaryota</taxon>
        <taxon>Metazoa</taxon>
        <taxon>Ecdysozoa</taxon>
        <taxon>Arthropoda</taxon>
        <taxon>Crustacea</taxon>
        <taxon>Multicrustacea</taxon>
        <taxon>Malacostraca</taxon>
        <taxon>Eumalacostraca</taxon>
        <taxon>Eucarida</taxon>
        <taxon>Decapoda</taxon>
        <taxon>Pleocyemata</taxon>
        <taxon>Caridea</taxon>
        <taxon>Atyoidea</taxon>
        <taxon>Atyidae</taxon>
        <taxon>Halocaridina</taxon>
    </lineage>
</organism>
<gene>
    <name evidence="1" type="ORF">SK128_023093</name>
</gene>
<dbReference type="Proteomes" id="UP001381693">
    <property type="component" value="Unassembled WGS sequence"/>
</dbReference>
<evidence type="ECO:0000313" key="1">
    <source>
        <dbReference type="EMBL" id="KAK7077460.1"/>
    </source>
</evidence>
<evidence type="ECO:0000313" key="2">
    <source>
        <dbReference type="Proteomes" id="UP001381693"/>
    </source>
</evidence>
<reference evidence="1 2" key="1">
    <citation type="submission" date="2023-11" db="EMBL/GenBank/DDBJ databases">
        <title>Halocaridina rubra genome assembly.</title>
        <authorList>
            <person name="Smith C."/>
        </authorList>
    </citation>
    <scope>NUCLEOTIDE SEQUENCE [LARGE SCALE GENOMIC DNA]</scope>
    <source>
        <strain evidence="1">EP-1</strain>
        <tissue evidence="1">Whole</tissue>
    </source>
</reference>
<accession>A0AAN8X3V6</accession>
<protein>
    <submittedName>
        <fullName evidence="1">Uncharacterized protein</fullName>
    </submittedName>
</protein>
<dbReference type="EMBL" id="JAXCGZ010008773">
    <property type="protein sequence ID" value="KAK7077460.1"/>
    <property type="molecule type" value="Genomic_DNA"/>
</dbReference>